<evidence type="ECO:0000313" key="2">
    <source>
        <dbReference type="EMBL" id="KAJ5553179.1"/>
    </source>
</evidence>
<reference evidence="2 3" key="1">
    <citation type="journal article" date="2023" name="IMA Fungus">
        <title>Comparative genomic study of the Penicillium genus elucidates a diverse pangenome and 15 lateral gene transfer events.</title>
        <authorList>
            <person name="Petersen C."/>
            <person name="Sorensen T."/>
            <person name="Nielsen M.R."/>
            <person name="Sondergaard T.E."/>
            <person name="Sorensen J.L."/>
            <person name="Fitzpatrick D.A."/>
            <person name="Frisvad J.C."/>
            <person name="Nielsen K.L."/>
        </authorList>
    </citation>
    <scope>NUCLEOTIDE SEQUENCE [LARGE SCALE GENOMIC DNA]</scope>
    <source>
        <strain evidence="2 3">IBT 35679</strain>
    </source>
</reference>
<dbReference type="EMBL" id="JAQIZZ010000002">
    <property type="protein sequence ID" value="KAJ5553179.1"/>
    <property type="molecule type" value="Genomic_DNA"/>
</dbReference>
<gene>
    <name evidence="2" type="ORF">N7494_002557</name>
</gene>
<feature type="compositionally biased region" description="Polar residues" evidence="1">
    <location>
        <begin position="126"/>
        <end position="137"/>
    </location>
</feature>
<organism evidence="2 3">
    <name type="scientific">Penicillium frequentans</name>
    <dbReference type="NCBI Taxonomy" id="3151616"/>
    <lineage>
        <taxon>Eukaryota</taxon>
        <taxon>Fungi</taxon>
        <taxon>Dikarya</taxon>
        <taxon>Ascomycota</taxon>
        <taxon>Pezizomycotina</taxon>
        <taxon>Eurotiomycetes</taxon>
        <taxon>Eurotiomycetidae</taxon>
        <taxon>Eurotiales</taxon>
        <taxon>Aspergillaceae</taxon>
        <taxon>Penicillium</taxon>
    </lineage>
</organism>
<sequence length="273" mass="29729">MFGVKRQRDDDKSSKLDPQNKKLCQPWQTSDLPESPIDLDHSPSRAPTLTPVDSSDEEANSKKPSTEDASAGTAANSAELPWAPIITFSNSSANPPTALAGSHELSWFVNSNNMSITPLSEIPHPSFNQSNSASGASTAIPMRSPDPVAHDLMNTPRPDSTDDVALEYPDYFMHARLPSPVSEDDNDTSMNSLPASDTDMAAYSHSPRWSPTPEFPENPAFLTPVLTRRPTPRAMQLSESASPKKAAIAMGYRADCEKCRNKVPGHYSHIIRT</sequence>
<comment type="caution">
    <text evidence="2">The sequence shown here is derived from an EMBL/GenBank/DDBJ whole genome shotgun (WGS) entry which is preliminary data.</text>
</comment>
<proteinExistence type="predicted"/>
<evidence type="ECO:0000256" key="1">
    <source>
        <dbReference type="SAM" id="MobiDB-lite"/>
    </source>
</evidence>
<accession>A0AAD6GIV9</accession>
<dbReference type="Proteomes" id="UP001220324">
    <property type="component" value="Unassembled WGS sequence"/>
</dbReference>
<dbReference type="AlphaFoldDB" id="A0AAD6GIV9"/>
<evidence type="ECO:0000313" key="3">
    <source>
        <dbReference type="Proteomes" id="UP001220324"/>
    </source>
</evidence>
<keyword evidence="3" id="KW-1185">Reference proteome</keyword>
<feature type="region of interest" description="Disordered" evidence="1">
    <location>
        <begin position="120"/>
        <end position="144"/>
    </location>
</feature>
<protein>
    <submittedName>
        <fullName evidence="2">Uncharacterized protein</fullName>
    </submittedName>
</protein>
<feature type="compositionally biased region" description="Basic and acidic residues" evidence="1">
    <location>
        <begin position="1"/>
        <end position="20"/>
    </location>
</feature>
<name>A0AAD6GIV9_9EURO</name>
<feature type="region of interest" description="Disordered" evidence="1">
    <location>
        <begin position="1"/>
        <end position="77"/>
    </location>
</feature>